<keyword evidence="4 9" id="KW-0808">Transferase</keyword>
<feature type="transmembrane region" description="Helical" evidence="9">
    <location>
        <begin position="21"/>
        <end position="51"/>
    </location>
</feature>
<evidence type="ECO:0000256" key="7">
    <source>
        <dbReference type="ARBA" id="ARBA00023136"/>
    </source>
</evidence>
<comment type="catalytic activity">
    <reaction evidence="9">
        <text>N-terminal S-1,2-diacyl-sn-glyceryl-L-cysteinyl-[lipoprotein] + a glycerophospholipid = N-acyl-S-1,2-diacyl-sn-glyceryl-L-cysteinyl-[lipoprotein] + a 2-acyl-sn-glycero-3-phospholipid + H(+)</text>
        <dbReference type="Rhea" id="RHEA:48228"/>
        <dbReference type="Rhea" id="RHEA-COMP:14681"/>
        <dbReference type="Rhea" id="RHEA-COMP:14684"/>
        <dbReference type="ChEBI" id="CHEBI:15378"/>
        <dbReference type="ChEBI" id="CHEBI:136912"/>
        <dbReference type="ChEBI" id="CHEBI:140656"/>
        <dbReference type="ChEBI" id="CHEBI:140657"/>
        <dbReference type="ChEBI" id="CHEBI:140660"/>
        <dbReference type="EC" id="2.3.1.269"/>
    </reaction>
</comment>
<feature type="transmembrane region" description="Helical" evidence="9">
    <location>
        <begin position="510"/>
        <end position="529"/>
    </location>
</feature>
<evidence type="ECO:0000256" key="9">
    <source>
        <dbReference type="HAMAP-Rule" id="MF_01148"/>
    </source>
</evidence>
<name>A0A433X828_9HYPH</name>
<feature type="transmembrane region" description="Helical" evidence="9">
    <location>
        <begin position="212"/>
        <end position="231"/>
    </location>
</feature>
<dbReference type="Pfam" id="PF20154">
    <property type="entry name" value="LNT_N"/>
    <property type="match status" value="1"/>
</dbReference>
<evidence type="ECO:0000259" key="10">
    <source>
        <dbReference type="PROSITE" id="PS50263"/>
    </source>
</evidence>
<evidence type="ECO:0000256" key="3">
    <source>
        <dbReference type="ARBA" id="ARBA00022475"/>
    </source>
</evidence>
<keyword evidence="5 9" id="KW-0812">Transmembrane</keyword>
<evidence type="ECO:0000256" key="5">
    <source>
        <dbReference type="ARBA" id="ARBA00022692"/>
    </source>
</evidence>
<dbReference type="AlphaFoldDB" id="A0A433X828"/>
<dbReference type="RefSeq" id="WP_127188984.1">
    <property type="nucleotide sequence ID" value="NZ_RZNJ01000004.1"/>
</dbReference>
<evidence type="ECO:0000313" key="12">
    <source>
        <dbReference type="Proteomes" id="UP000281547"/>
    </source>
</evidence>
<feature type="transmembrane region" description="Helical" evidence="9">
    <location>
        <begin position="108"/>
        <end position="131"/>
    </location>
</feature>
<dbReference type="CDD" id="cd07571">
    <property type="entry name" value="ALP_N-acyl_transferase"/>
    <property type="match status" value="1"/>
</dbReference>
<comment type="subcellular location">
    <subcellularLocation>
        <location evidence="1 9">Cell membrane</location>
        <topology evidence="1 9">Multi-pass membrane protein</topology>
    </subcellularLocation>
</comment>
<comment type="caution">
    <text evidence="11">The sequence shown here is derived from an EMBL/GenBank/DDBJ whole genome shotgun (WGS) entry which is preliminary data.</text>
</comment>
<keyword evidence="11" id="KW-0449">Lipoprotein</keyword>
<comment type="similarity">
    <text evidence="2 9">Belongs to the CN hydrolase family. Apolipoprotein N-acyltransferase subfamily.</text>
</comment>
<keyword evidence="3 9" id="KW-1003">Cell membrane</keyword>
<comment type="pathway">
    <text evidence="9">Protein modification; lipoprotein biosynthesis (N-acyl transfer).</text>
</comment>
<evidence type="ECO:0000313" key="11">
    <source>
        <dbReference type="EMBL" id="RUT30203.1"/>
    </source>
</evidence>
<dbReference type="GO" id="GO:0016410">
    <property type="term" value="F:N-acyltransferase activity"/>
    <property type="evidence" value="ECO:0007669"/>
    <property type="project" value="UniProtKB-UniRule"/>
</dbReference>
<proteinExistence type="inferred from homology"/>
<protein>
    <recommendedName>
        <fullName evidence="9">Apolipoprotein N-acyltransferase</fullName>
        <shortName evidence="9">ALP N-acyltransferase</shortName>
        <ecNumber evidence="9">2.3.1.269</ecNumber>
    </recommendedName>
</protein>
<dbReference type="NCBIfam" id="TIGR00546">
    <property type="entry name" value="lnt"/>
    <property type="match status" value="1"/>
</dbReference>
<keyword evidence="6 9" id="KW-1133">Transmembrane helix</keyword>
<dbReference type="GO" id="GO:0042158">
    <property type="term" value="P:lipoprotein biosynthetic process"/>
    <property type="evidence" value="ECO:0007669"/>
    <property type="project" value="UniProtKB-UniRule"/>
</dbReference>
<gene>
    <name evidence="9 11" type="primary">lnt</name>
    <name evidence="11" type="ORF">EMQ25_12865</name>
</gene>
<keyword evidence="8 9" id="KW-0012">Acyltransferase</keyword>
<dbReference type="GO" id="GO:0005886">
    <property type="term" value="C:plasma membrane"/>
    <property type="evidence" value="ECO:0007669"/>
    <property type="project" value="UniProtKB-SubCell"/>
</dbReference>
<dbReference type="PROSITE" id="PS50263">
    <property type="entry name" value="CN_HYDROLASE"/>
    <property type="match status" value="1"/>
</dbReference>
<dbReference type="Proteomes" id="UP000281547">
    <property type="component" value="Unassembled WGS sequence"/>
</dbReference>
<dbReference type="InterPro" id="IPR036526">
    <property type="entry name" value="C-N_Hydrolase_sf"/>
</dbReference>
<evidence type="ECO:0000256" key="6">
    <source>
        <dbReference type="ARBA" id="ARBA00022989"/>
    </source>
</evidence>
<keyword evidence="7 9" id="KW-0472">Membrane</keyword>
<accession>A0A433X828</accession>
<dbReference type="SUPFAM" id="SSF56317">
    <property type="entry name" value="Carbon-nitrogen hydrolase"/>
    <property type="match status" value="1"/>
</dbReference>
<comment type="function">
    <text evidence="9">Catalyzes the phospholipid dependent N-acylation of the N-terminal cysteine of apolipoprotein, the last step in lipoprotein maturation.</text>
</comment>
<dbReference type="InterPro" id="IPR004563">
    <property type="entry name" value="Apolipo_AcylTrfase"/>
</dbReference>
<dbReference type="HAMAP" id="MF_01148">
    <property type="entry name" value="Lnt"/>
    <property type="match status" value="1"/>
</dbReference>
<evidence type="ECO:0000256" key="1">
    <source>
        <dbReference type="ARBA" id="ARBA00004651"/>
    </source>
</evidence>
<organism evidence="11 12">
    <name type="scientific">Arsenicitalea aurantiaca</name>
    <dbReference type="NCBI Taxonomy" id="1783274"/>
    <lineage>
        <taxon>Bacteria</taxon>
        <taxon>Pseudomonadati</taxon>
        <taxon>Pseudomonadota</taxon>
        <taxon>Alphaproteobacteria</taxon>
        <taxon>Hyphomicrobiales</taxon>
        <taxon>Devosiaceae</taxon>
        <taxon>Arsenicitalea</taxon>
    </lineage>
</organism>
<evidence type="ECO:0000256" key="8">
    <source>
        <dbReference type="ARBA" id="ARBA00023315"/>
    </source>
</evidence>
<dbReference type="EMBL" id="RZNJ01000004">
    <property type="protein sequence ID" value="RUT30203.1"/>
    <property type="molecule type" value="Genomic_DNA"/>
</dbReference>
<dbReference type="OrthoDB" id="9804277at2"/>
<dbReference type="InterPro" id="IPR045378">
    <property type="entry name" value="LNT_N"/>
</dbReference>
<feature type="domain" description="CN hydrolase" evidence="10">
    <location>
        <begin position="249"/>
        <end position="504"/>
    </location>
</feature>
<evidence type="ECO:0000256" key="4">
    <source>
        <dbReference type="ARBA" id="ARBA00022679"/>
    </source>
</evidence>
<dbReference type="PANTHER" id="PTHR38686:SF1">
    <property type="entry name" value="APOLIPOPROTEIN N-ACYLTRANSFERASE"/>
    <property type="match status" value="1"/>
</dbReference>
<reference evidence="11 12" key="1">
    <citation type="journal article" date="2016" name="Int. J. Syst. Evol. Microbiol.">
        <title>Arsenicitalea aurantiaca gen. nov., sp. nov., a new member of the family Hyphomicrobiaceae, isolated from high-arsenic sediment.</title>
        <authorList>
            <person name="Mu Y."/>
            <person name="Zhou L."/>
            <person name="Zeng X.C."/>
            <person name="Liu L."/>
            <person name="Pan Y."/>
            <person name="Chen X."/>
            <person name="Wang J."/>
            <person name="Li S."/>
            <person name="Li W.J."/>
            <person name="Wang Y."/>
        </authorList>
    </citation>
    <scope>NUCLEOTIDE SEQUENCE [LARGE SCALE GENOMIC DNA]</scope>
    <source>
        <strain evidence="11 12">42-50</strain>
    </source>
</reference>
<dbReference type="PANTHER" id="PTHR38686">
    <property type="entry name" value="APOLIPOPROTEIN N-ACYLTRANSFERASE"/>
    <property type="match status" value="1"/>
</dbReference>
<dbReference type="UniPathway" id="UPA00666"/>
<keyword evidence="12" id="KW-1185">Reference proteome</keyword>
<dbReference type="Pfam" id="PF00795">
    <property type="entry name" value="CN_hydrolase"/>
    <property type="match status" value="1"/>
</dbReference>
<dbReference type="EC" id="2.3.1.269" evidence="9"/>
<evidence type="ECO:0000256" key="2">
    <source>
        <dbReference type="ARBA" id="ARBA00010065"/>
    </source>
</evidence>
<feature type="transmembrane region" description="Helical" evidence="9">
    <location>
        <begin position="71"/>
        <end position="96"/>
    </location>
</feature>
<dbReference type="Gene3D" id="3.60.110.10">
    <property type="entry name" value="Carbon-nitrogen hydrolase"/>
    <property type="match status" value="1"/>
</dbReference>
<sequence length="538" mass="58096">MSPVTRLAEALMLSHGWRRFLILYVAGAVAALSAAPLFILPALLVAMPFWVWALDGAEPGRGIVDRLFGPAFAIGFAFGWGYFTVTFHWLGAAFFIEGGLYLLLMPPAILALAALIGLFWGLGSALAHAFWSNGPWRIATLATALGAAEYARGTFFTGFPFDLLGYALTGTDEMVQAASLVGIYGLTLIAALIGFAPALVWPADGRTLTRRFVPVCLALGLVALQLGWGNVRLSSTALAERDDLRLRLVQPMVLEHVDWSLADPATVMDRLIGLTETRTGPDDPGLSGVTHVIWPESVFPFFLGQYPDALARIGRMLPENALLLTGAPRADYATGTDNPGYNALLAIDTNGEIVARYDKSHLVPFGEYLPFADLFGLFGIRQFVPGTEGWAPGDGRRLVAAPGTPAFIALICYEAIFSGQLGADPRDAQWILNITNDAWFDGSIGPEKHAHHARIRAVEAGLPMVRVGNSGITFLSDPLGRITARLAPEEMALMDVVPTQKLETTLFNRLWHWPFFFALGVGALLSIGASRRPRKALA</sequence>
<feature type="transmembrane region" description="Helical" evidence="9">
    <location>
        <begin position="177"/>
        <end position="200"/>
    </location>
</feature>
<dbReference type="InterPro" id="IPR003010">
    <property type="entry name" value="C-N_Hydrolase"/>
</dbReference>